<dbReference type="KEGG" id="parq:DSM112329_03399"/>
<dbReference type="AlphaFoldDB" id="A0AAU7AY14"/>
<reference evidence="1" key="1">
    <citation type="submission" date="2022-12" db="EMBL/GenBank/DDBJ databases">
        <title>Paraconexibacter alkalitolerans sp. nov. and Baekduia alba sp. nov., isolated from soil and emended description of the genera Paraconexibacter (Chun et al., 2020) and Baekduia (An et al., 2020).</title>
        <authorList>
            <person name="Vieira S."/>
            <person name="Huber K.J."/>
            <person name="Geppert A."/>
            <person name="Wolf J."/>
            <person name="Neumann-Schaal M."/>
            <person name="Muesken M."/>
            <person name="Overmann J."/>
        </authorList>
    </citation>
    <scope>NUCLEOTIDE SEQUENCE</scope>
    <source>
        <strain evidence="1">AEG42_29</strain>
    </source>
</reference>
<sequence>MAFVGYAYFWGVPCTLRAFARLALRRDAWDKTARDAVPMAGAEVAR</sequence>
<dbReference type="EMBL" id="CP114014">
    <property type="protein sequence ID" value="XAY06528.1"/>
    <property type="molecule type" value="Genomic_DNA"/>
</dbReference>
<organism evidence="1">
    <name type="scientific">Paraconexibacter sp. AEG42_29</name>
    <dbReference type="NCBI Taxonomy" id="2997339"/>
    <lineage>
        <taxon>Bacteria</taxon>
        <taxon>Bacillati</taxon>
        <taxon>Actinomycetota</taxon>
        <taxon>Thermoleophilia</taxon>
        <taxon>Solirubrobacterales</taxon>
        <taxon>Paraconexibacteraceae</taxon>
        <taxon>Paraconexibacter</taxon>
    </lineage>
</organism>
<gene>
    <name evidence="1" type="ORF">DSM112329_03399</name>
</gene>
<protein>
    <submittedName>
        <fullName evidence="1">Uncharacterized protein</fullName>
    </submittedName>
</protein>
<accession>A0AAU7AY14</accession>
<name>A0AAU7AY14_9ACTN</name>
<evidence type="ECO:0000313" key="1">
    <source>
        <dbReference type="EMBL" id="XAY06528.1"/>
    </source>
</evidence>
<proteinExistence type="predicted"/>